<accession>A0ABV4NJQ3</accession>
<evidence type="ECO:0000313" key="3">
    <source>
        <dbReference type="Proteomes" id="UP001569414"/>
    </source>
</evidence>
<name>A0ABV4NJQ3_9GAMM</name>
<keyword evidence="1" id="KW-0732">Signal</keyword>
<evidence type="ECO:0000256" key="1">
    <source>
        <dbReference type="SAM" id="SignalP"/>
    </source>
</evidence>
<dbReference type="Pfam" id="PF00300">
    <property type="entry name" value="His_Phos_1"/>
    <property type="match status" value="1"/>
</dbReference>
<protein>
    <submittedName>
        <fullName evidence="2">Histidine phosphatase family protein</fullName>
    </submittedName>
</protein>
<organism evidence="2 3">
    <name type="scientific">Microbulbifer echini</name>
    <dbReference type="NCBI Taxonomy" id="1529067"/>
    <lineage>
        <taxon>Bacteria</taxon>
        <taxon>Pseudomonadati</taxon>
        <taxon>Pseudomonadota</taxon>
        <taxon>Gammaproteobacteria</taxon>
        <taxon>Cellvibrionales</taxon>
        <taxon>Microbulbiferaceae</taxon>
        <taxon>Microbulbifer</taxon>
    </lineage>
</organism>
<comment type="caution">
    <text evidence="2">The sequence shown here is derived from an EMBL/GenBank/DDBJ whole genome shotgun (WGS) entry which is preliminary data.</text>
</comment>
<feature type="signal peptide" evidence="1">
    <location>
        <begin position="1"/>
        <end position="23"/>
    </location>
</feature>
<keyword evidence="3" id="KW-1185">Reference proteome</keyword>
<dbReference type="InterPro" id="IPR013078">
    <property type="entry name" value="His_Pase_superF_clade-1"/>
</dbReference>
<dbReference type="EMBL" id="JBGMEL010000001">
    <property type="protein sequence ID" value="MFA0789288.1"/>
    <property type="molecule type" value="Genomic_DNA"/>
</dbReference>
<dbReference type="RefSeq" id="WP_371842405.1">
    <property type="nucleotide sequence ID" value="NZ_JBGMEL010000001.1"/>
</dbReference>
<dbReference type="Proteomes" id="UP001569414">
    <property type="component" value="Unassembled WGS sequence"/>
</dbReference>
<proteinExistence type="predicted"/>
<sequence length="189" mass="20908">MFTRIARLLTCIAIALPAVFVWAEAPASQSASQVIYLVRHGEKQRGPDTGSNPNLSEQGQARARQLAWMLEEVGIDAIYSTDYIRTKETARPLAELRNLSIQTYDPRKLKELAEQLSGAGDRILVVGHSNTTPQLVALLGGQKGKAIRESDEYDRLYIVIRDRDQVTTLLQRYGADSTAKPATVNTKTP</sequence>
<dbReference type="InterPro" id="IPR029033">
    <property type="entry name" value="His_PPase_superfam"/>
</dbReference>
<gene>
    <name evidence="2" type="ORF">ACCI51_01950</name>
</gene>
<feature type="chain" id="PRO_5046869409" evidence="1">
    <location>
        <begin position="24"/>
        <end position="189"/>
    </location>
</feature>
<dbReference type="Gene3D" id="3.40.50.1240">
    <property type="entry name" value="Phosphoglycerate mutase-like"/>
    <property type="match status" value="1"/>
</dbReference>
<evidence type="ECO:0000313" key="2">
    <source>
        <dbReference type="EMBL" id="MFA0789288.1"/>
    </source>
</evidence>
<dbReference type="SMART" id="SM00855">
    <property type="entry name" value="PGAM"/>
    <property type="match status" value="1"/>
</dbReference>
<dbReference type="SUPFAM" id="SSF53254">
    <property type="entry name" value="Phosphoglycerate mutase-like"/>
    <property type="match status" value="1"/>
</dbReference>
<reference evidence="2 3" key="1">
    <citation type="submission" date="2024-08" db="EMBL/GenBank/DDBJ databases">
        <authorList>
            <person name="Ishaq N."/>
        </authorList>
    </citation>
    <scope>NUCLEOTIDE SEQUENCE [LARGE SCALE GENOMIC DNA]</scope>
    <source>
        <strain evidence="2 3">JCM 30400</strain>
    </source>
</reference>
<dbReference type="CDD" id="cd07040">
    <property type="entry name" value="HP"/>
    <property type="match status" value="1"/>
</dbReference>